<evidence type="ECO:0000313" key="3">
    <source>
        <dbReference type="Proteomes" id="UP000792457"/>
    </source>
</evidence>
<evidence type="ECO:0000259" key="1">
    <source>
        <dbReference type="PROSITE" id="PS50835"/>
    </source>
</evidence>
<sequence length="170" mass="18636">MPATLEPSLSGNAPESSGAVASPLLLADVNHGPSFIAEPPHRVEFSNGSGGRVDCWATGRPAPVLEWLLADGTVATPVPRLRIPQPNGSLVFPPFPAERYRHDVHAALYRCRAHSAQGTVLSRDVHVRAGELLLFYWCSSIDLCFNRRSLTRESHSSTVMSLIYTFDRIF</sequence>
<dbReference type="PROSITE" id="PS50835">
    <property type="entry name" value="IG_LIKE"/>
    <property type="match status" value="1"/>
</dbReference>
<keyword evidence="3" id="KW-1185">Reference proteome</keyword>
<dbReference type="OrthoDB" id="5969272at2759"/>
<dbReference type="Gene3D" id="2.60.40.10">
    <property type="entry name" value="Immunoglobulins"/>
    <property type="match status" value="1"/>
</dbReference>
<reference evidence="2" key="2">
    <citation type="submission" date="2017-10" db="EMBL/GenBank/DDBJ databases">
        <title>Ladona fulva Genome sequencing and assembly.</title>
        <authorList>
            <person name="Murali S."/>
            <person name="Richards S."/>
            <person name="Bandaranaike D."/>
            <person name="Bellair M."/>
            <person name="Blankenburg K."/>
            <person name="Chao H."/>
            <person name="Dinh H."/>
            <person name="Doddapaneni H."/>
            <person name="Dugan-Rocha S."/>
            <person name="Elkadiri S."/>
            <person name="Gnanaolivu R."/>
            <person name="Hernandez B."/>
            <person name="Skinner E."/>
            <person name="Javaid M."/>
            <person name="Lee S."/>
            <person name="Li M."/>
            <person name="Ming W."/>
            <person name="Munidasa M."/>
            <person name="Muniz J."/>
            <person name="Nguyen L."/>
            <person name="Hughes D."/>
            <person name="Osuji N."/>
            <person name="Pu L.-L."/>
            <person name="Puazo M."/>
            <person name="Qu C."/>
            <person name="Quiroz J."/>
            <person name="Raj R."/>
            <person name="Weissenberger G."/>
            <person name="Xin Y."/>
            <person name="Zou X."/>
            <person name="Han Y."/>
            <person name="Worley K."/>
            <person name="Muzny D."/>
            <person name="Gibbs R."/>
        </authorList>
    </citation>
    <scope>NUCLEOTIDE SEQUENCE</scope>
    <source>
        <strain evidence="2">Sampled in the wild</strain>
    </source>
</reference>
<dbReference type="Proteomes" id="UP000792457">
    <property type="component" value="Unassembled WGS sequence"/>
</dbReference>
<proteinExistence type="predicted"/>
<comment type="caution">
    <text evidence="2">The sequence shown here is derived from an EMBL/GenBank/DDBJ whole genome shotgun (WGS) entry which is preliminary data.</text>
</comment>
<accession>A0A8K0JUQ3</accession>
<evidence type="ECO:0000313" key="2">
    <source>
        <dbReference type="EMBL" id="KAG8222803.1"/>
    </source>
</evidence>
<dbReference type="InterPro" id="IPR007110">
    <property type="entry name" value="Ig-like_dom"/>
</dbReference>
<feature type="domain" description="Ig-like" evidence="1">
    <location>
        <begin position="33"/>
        <end position="122"/>
    </location>
</feature>
<dbReference type="SUPFAM" id="SSF48726">
    <property type="entry name" value="Immunoglobulin"/>
    <property type="match status" value="1"/>
</dbReference>
<dbReference type="AlphaFoldDB" id="A0A8K0JUQ3"/>
<dbReference type="InterPro" id="IPR036179">
    <property type="entry name" value="Ig-like_dom_sf"/>
</dbReference>
<name>A0A8K0JUQ3_LADFU</name>
<reference evidence="2" key="1">
    <citation type="submission" date="2013-04" db="EMBL/GenBank/DDBJ databases">
        <authorList>
            <person name="Qu J."/>
            <person name="Murali S.C."/>
            <person name="Bandaranaike D."/>
            <person name="Bellair M."/>
            <person name="Blankenburg K."/>
            <person name="Chao H."/>
            <person name="Dinh H."/>
            <person name="Doddapaneni H."/>
            <person name="Downs B."/>
            <person name="Dugan-Rocha S."/>
            <person name="Elkadiri S."/>
            <person name="Gnanaolivu R.D."/>
            <person name="Hernandez B."/>
            <person name="Javaid M."/>
            <person name="Jayaseelan J.C."/>
            <person name="Lee S."/>
            <person name="Li M."/>
            <person name="Ming W."/>
            <person name="Munidasa M."/>
            <person name="Muniz J."/>
            <person name="Nguyen L."/>
            <person name="Ongeri F."/>
            <person name="Osuji N."/>
            <person name="Pu L.-L."/>
            <person name="Puazo M."/>
            <person name="Qu C."/>
            <person name="Quiroz J."/>
            <person name="Raj R."/>
            <person name="Weissenberger G."/>
            <person name="Xin Y."/>
            <person name="Zou X."/>
            <person name="Han Y."/>
            <person name="Richards S."/>
            <person name="Worley K."/>
            <person name="Muzny D."/>
            <person name="Gibbs R."/>
        </authorList>
    </citation>
    <scope>NUCLEOTIDE SEQUENCE</scope>
    <source>
        <strain evidence="2">Sampled in the wild</strain>
    </source>
</reference>
<organism evidence="2 3">
    <name type="scientific">Ladona fulva</name>
    <name type="common">Scarce chaser dragonfly</name>
    <name type="synonym">Libellula fulva</name>
    <dbReference type="NCBI Taxonomy" id="123851"/>
    <lineage>
        <taxon>Eukaryota</taxon>
        <taxon>Metazoa</taxon>
        <taxon>Ecdysozoa</taxon>
        <taxon>Arthropoda</taxon>
        <taxon>Hexapoda</taxon>
        <taxon>Insecta</taxon>
        <taxon>Pterygota</taxon>
        <taxon>Palaeoptera</taxon>
        <taxon>Odonata</taxon>
        <taxon>Epiprocta</taxon>
        <taxon>Anisoptera</taxon>
        <taxon>Libelluloidea</taxon>
        <taxon>Libellulidae</taxon>
        <taxon>Ladona</taxon>
    </lineage>
</organism>
<dbReference type="InterPro" id="IPR013783">
    <property type="entry name" value="Ig-like_fold"/>
</dbReference>
<gene>
    <name evidence="2" type="ORF">J437_LFUL005009</name>
</gene>
<protein>
    <recommendedName>
        <fullName evidence="1">Ig-like domain-containing protein</fullName>
    </recommendedName>
</protein>
<dbReference type="EMBL" id="KZ308144">
    <property type="protein sequence ID" value="KAG8222803.1"/>
    <property type="molecule type" value="Genomic_DNA"/>
</dbReference>